<keyword evidence="2 6" id="KW-0698">rRNA processing</keyword>
<dbReference type="HAMAP" id="MF_01007">
    <property type="entry name" value="16SrRNA_methyltr_H"/>
    <property type="match status" value="1"/>
</dbReference>
<keyword evidence="3 6" id="KW-0489">Methyltransferase</keyword>
<keyword evidence="4 6" id="KW-0808">Transferase</keyword>
<dbReference type="NCBIfam" id="TIGR00006">
    <property type="entry name" value="16S rRNA (cytosine(1402)-N(4))-methyltransferase RsmH"/>
    <property type="match status" value="1"/>
</dbReference>
<keyword evidence="5 6" id="KW-0949">S-adenosyl-L-methionine</keyword>
<sequence length="290" mass="33079">MRHIPVLAKEILENLSEDMSVFMDGTIGHGGHIEYFFSNGNFDNTLFVAVDRDAQMLKKAKSYLTSFGDKIIFQNNNYSDLENISKNIGDKKFDGILLDLGVNMDHFKLSDRGFSIKKDGNLDMRFDSSSQYSAYDFLNNGNRSDISQAFNKYGDFTTKFADYMADCIIGERKKSKLSTTFDFVNLLKNIGLGTKKISVVFQCVRIVVNNELGHLEKFLDNFGSYLNSGGKCFIITYHSIEDRIVKYKFKDKSRIGNFQLINKKVIKPSYQEIQKNNASRSAKLRIIKAL</sequence>
<accession>A0ABS5QM06</accession>
<proteinExistence type="inferred from homology"/>
<dbReference type="GO" id="GO:0032259">
    <property type="term" value="P:methylation"/>
    <property type="evidence" value="ECO:0007669"/>
    <property type="project" value="UniProtKB-KW"/>
</dbReference>
<dbReference type="InterPro" id="IPR023397">
    <property type="entry name" value="SAM-dep_MeTrfase_MraW_recog"/>
</dbReference>
<feature type="binding site" evidence="6">
    <location>
        <position position="78"/>
    </location>
    <ligand>
        <name>S-adenosyl-L-methionine</name>
        <dbReference type="ChEBI" id="CHEBI:59789"/>
    </ligand>
</feature>
<evidence type="ECO:0000256" key="4">
    <source>
        <dbReference type="ARBA" id="ARBA00022679"/>
    </source>
</evidence>
<evidence type="ECO:0000256" key="5">
    <source>
        <dbReference type="ARBA" id="ARBA00022691"/>
    </source>
</evidence>
<evidence type="ECO:0000256" key="3">
    <source>
        <dbReference type="ARBA" id="ARBA00022603"/>
    </source>
</evidence>
<comment type="similarity">
    <text evidence="1 6">Belongs to the methyltransferase superfamily. RsmH family.</text>
</comment>
<keyword evidence="6" id="KW-0963">Cytoplasm</keyword>
<dbReference type="SUPFAM" id="SSF53335">
    <property type="entry name" value="S-adenosyl-L-methionine-dependent methyltransferases"/>
    <property type="match status" value="1"/>
</dbReference>
<dbReference type="InterPro" id="IPR002903">
    <property type="entry name" value="RsmH"/>
</dbReference>
<name>A0ABS5QM06_9BACT</name>
<evidence type="ECO:0000313" key="8">
    <source>
        <dbReference type="Proteomes" id="UP000680365"/>
    </source>
</evidence>
<gene>
    <name evidence="6" type="primary">rsmH</name>
    <name evidence="7" type="ORF">VAMP_27n116</name>
</gene>
<dbReference type="Gene3D" id="3.40.50.150">
    <property type="entry name" value="Vaccinia Virus protein VP39"/>
    <property type="match status" value="1"/>
</dbReference>
<organism evidence="7 8">
    <name type="scientific">Candidatus Vampirococcus lugosii</name>
    <dbReference type="NCBI Taxonomy" id="2789015"/>
    <lineage>
        <taxon>Bacteria</taxon>
        <taxon>Candidatus Absconditibacteriota</taxon>
        <taxon>Vampirococcus</taxon>
    </lineage>
</organism>
<dbReference type="Proteomes" id="UP000680365">
    <property type="component" value="Unassembled WGS sequence"/>
</dbReference>
<comment type="function">
    <text evidence="6">Specifically methylates the N4 position of cytidine in position 1402 (C1402) of 16S rRNA.</text>
</comment>
<dbReference type="Pfam" id="PF01795">
    <property type="entry name" value="Methyltransf_5"/>
    <property type="match status" value="1"/>
</dbReference>
<feature type="binding site" evidence="6">
    <location>
        <position position="106"/>
    </location>
    <ligand>
        <name>S-adenosyl-L-methionine</name>
        <dbReference type="ChEBI" id="CHEBI:59789"/>
    </ligand>
</feature>
<evidence type="ECO:0000313" key="7">
    <source>
        <dbReference type="EMBL" id="MBS8121808.1"/>
    </source>
</evidence>
<keyword evidence="8" id="KW-1185">Reference proteome</keyword>
<evidence type="ECO:0000256" key="2">
    <source>
        <dbReference type="ARBA" id="ARBA00022552"/>
    </source>
</evidence>
<feature type="binding site" evidence="6">
    <location>
        <position position="99"/>
    </location>
    <ligand>
        <name>S-adenosyl-L-methionine</name>
        <dbReference type="ChEBI" id="CHEBI:59789"/>
    </ligand>
</feature>
<feature type="binding site" evidence="6">
    <location>
        <position position="51"/>
    </location>
    <ligand>
        <name>S-adenosyl-L-methionine</name>
        <dbReference type="ChEBI" id="CHEBI:59789"/>
    </ligand>
</feature>
<dbReference type="InterPro" id="IPR029063">
    <property type="entry name" value="SAM-dependent_MTases_sf"/>
</dbReference>
<reference evidence="7 8" key="1">
    <citation type="journal article" date="2021" name="Nat. Commun.">
        <title>Reductive evolution and unique predatory mode in the CPR bacterium Vampirococcus lugosii.</title>
        <authorList>
            <person name="Moreira D."/>
            <person name="Zivanovic Y."/>
            <person name="Lopez-Archilla A.I."/>
            <person name="Iniesto M."/>
            <person name="Lopez-Garcia P."/>
        </authorList>
    </citation>
    <scope>NUCLEOTIDE SEQUENCE [LARGE SCALE GENOMIC DNA]</scope>
    <source>
        <strain evidence="7">Chiprana</strain>
    </source>
</reference>
<dbReference type="EMBL" id="JAEDAM010000017">
    <property type="protein sequence ID" value="MBS8121808.1"/>
    <property type="molecule type" value="Genomic_DNA"/>
</dbReference>
<comment type="subcellular location">
    <subcellularLocation>
        <location evidence="6">Cytoplasm</location>
    </subcellularLocation>
</comment>
<protein>
    <recommendedName>
        <fullName evidence="6">Ribosomal RNA small subunit methyltransferase H</fullName>
        <ecNumber evidence="6">2.1.1.199</ecNumber>
    </recommendedName>
    <alternativeName>
        <fullName evidence="6">16S rRNA m(4)C1402 methyltransferase</fullName>
    </alternativeName>
    <alternativeName>
        <fullName evidence="6">rRNA (cytosine-N(4)-)-methyltransferase RsmH</fullName>
    </alternativeName>
</protein>
<dbReference type="GO" id="GO:0008168">
    <property type="term" value="F:methyltransferase activity"/>
    <property type="evidence" value="ECO:0007669"/>
    <property type="project" value="UniProtKB-KW"/>
</dbReference>
<comment type="caution">
    <text evidence="7">The sequence shown here is derived from an EMBL/GenBank/DDBJ whole genome shotgun (WGS) entry which is preliminary data.</text>
</comment>
<dbReference type="PANTHER" id="PTHR11265">
    <property type="entry name" value="S-ADENOSYL-METHYLTRANSFERASE MRAW"/>
    <property type="match status" value="1"/>
</dbReference>
<evidence type="ECO:0000256" key="1">
    <source>
        <dbReference type="ARBA" id="ARBA00010396"/>
    </source>
</evidence>
<evidence type="ECO:0000256" key="6">
    <source>
        <dbReference type="HAMAP-Rule" id="MF_01007"/>
    </source>
</evidence>
<dbReference type="RefSeq" id="WP_213348704.1">
    <property type="nucleotide sequence ID" value="NZ_JAEDAM010000017.1"/>
</dbReference>
<dbReference type="SUPFAM" id="SSF81799">
    <property type="entry name" value="Putative methyltransferase TM0872, insert domain"/>
    <property type="match status" value="1"/>
</dbReference>
<dbReference type="PANTHER" id="PTHR11265:SF0">
    <property type="entry name" value="12S RRNA N4-METHYLCYTIDINE METHYLTRANSFERASE"/>
    <property type="match status" value="1"/>
</dbReference>
<dbReference type="PIRSF" id="PIRSF004486">
    <property type="entry name" value="MraW"/>
    <property type="match status" value="1"/>
</dbReference>
<feature type="binding site" evidence="6">
    <location>
        <begin position="30"/>
        <end position="32"/>
    </location>
    <ligand>
        <name>S-adenosyl-L-methionine</name>
        <dbReference type="ChEBI" id="CHEBI:59789"/>
    </ligand>
</feature>
<comment type="catalytic activity">
    <reaction evidence="6">
        <text>cytidine(1402) in 16S rRNA + S-adenosyl-L-methionine = N(4)-methylcytidine(1402) in 16S rRNA + S-adenosyl-L-homocysteine + H(+)</text>
        <dbReference type="Rhea" id="RHEA:42928"/>
        <dbReference type="Rhea" id="RHEA-COMP:10286"/>
        <dbReference type="Rhea" id="RHEA-COMP:10287"/>
        <dbReference type="ChEBI" id="CHEBI:15378"/>
        <dbReference type="ChEBI" id="CHEBI:57856"/>
        <dbReference type="ChEBI" id="CHEBI:59789"/>
        <dbReference type="ChEBI" id="CHEBI:74506"/>
        <dbReference type="ChEBI" id="CHEBI:82748"/>
        <dbReference type="EC" id="2.1.1.199"/>
    </reaction>
</comment>
<dbReference type="EC" id="2.1.1.199" evidence="6"/>
<dbReference type="Gene3D" id="1.10.150.170">
    <property type="entry name" value="Putative methyltransferase TM0872, insert domain"/>
    <property type="match status" value="1"/>
</dbReference>